<evidence type="ECO:0008006" key="10">
    <source>
        <dbReference type="Google" id="ProtNLM"/>
    </source>
</evidence>
<keyword evidence="9" id="KW-1185">Reference proteome</keyword>
<comment type="caution">
    <text evidence="8">The sequence shown here is derived from an EMBL/GenBank/DDBJ whole genome shotgun (WGS) entry which is preliminary data.</text>
</comment>
<dbReference type="Proteomes" id="UP001501410">
    <property type="component" value="Unassembled WGS sequence"/>
</dbReference>
<comment type="subcellular location">
    <subcellularLocation>
        <location evidence="1">Cell outer membrane</location>
    </subcellularLocation>
</comment>
<keyword evidence="6" id="KW-0472">Membrane</keyword>
<evidence type="ECO:0000256" key="1">
    <source>
        <dbReference type="ARBA" id="ARBA00004442"/>
    </source>
</evidence>
<evidence type="ECO:0000256" key="4">
    <source>
        <dbReference type="ARBA" id="ARBA00022452"/>
    </source>
</evidence>
<evidence type="ECO:0000313" key="9">
    <source>
        <dbReference type="Proteomes" id="UP001501410"/>
    </source>
</evidence>
<keyword evidence="4" id="KW-1134">Transmembrane beta strand</keyword>
<organism evidence="8 9">
    <name type="scientific">Rurimicrobium arvi</name>
    <dbReference type="NCBI Taxonomy" id="2049916"/>
    <lineage>
        <taxon>Bacteria</taxon>
        <taxon>Pseudomonadati</taxon>
        <taxon>Bacteroidota</taxon>
        <taxon>Chitinophagia</taxon>
        <taxon>Chitinophagales</taxon>
        <taxon>Chitinophagaceae</taxon>
        <taxon>Rurimicrobium</taxon>
    </lineage>
</organism>
<evidence type="ECO:0000256" key="3">
    <source>
        <dbReference type="ARBA" id="ARBA00022448"/>
    </source>
</evidence>
<sequence length="412" mass="46658">MPDVWAYADMHNIRIKTMEAEKYIARKNVQQTYGNLLPAISANGAFTDNIKIQPTLIPASLFNPTAPAGTYTEATFGRRYIYNANITAQFDLLNTRDWFSIKAEKLNEEIAGLNIAKSKADLYEQLANAYYSCLLLSKAAQLSSENLQTATALYDIARNKFAEGQISEVTLNTALINREKAAKSLDIAEENQALQRNSLRQLLNTNDSIHISDSNFIAIAFTEDTSFAPDPDVALSYKQMLASKTQWQSSKAAFAPTLSAVYQYNTQVAADDFLKFDNSNTIPQQYWGLRLSLPLFNGNTKHYQVQKARMDYELKQQQYEASRLQSAIADQDIRSSFNSAGAAFDRSGTILKLYQNNDAHAGKRMEEGIISLDERLKVYSELITNQNEYLQSMSDYFIQQYRLKIRRINFTE</sequence>
<dbReference type="SUPFAM" id="SSF56954">
    <property type="entry name" value="Outer membrane efflux proteins (OEP)"/>
    <property type="match status" value="1"/>
</dbReference>
<protein>
    <recommendedName>
        <fullName evidence="10">TolC family protein</fullName>
    </recommendedName>
</protein>
<dbReference type="PANTHER" id="PTHR30026">
    <property type="entry name" value="OUTER MEMBRANE PROTEIN TOLC"/>
    <property type="match status" value="1"/>
</dbReference>
<dbReference type="EMBL" id="BAABEZ010000002">
    <property type="protein sequence ID" value="GAA4449956.1"/>
    <property type="molecule type" value="Genomic_DNA"/>
</dbReference>
<keyword evidence="3" id="KW-0813">Transport</keyword>
<evidence type="ECO:0000313" key="8">
    <source>
        <dbReference type="EMBL" id="GAA4449956.1"/>
    </source>
</evidence>
<dbReference type="InterPro" id="IPR003423">
    <property type="entry name" value="OMP_efflux"/>
</dbReference>
<evidence type="ECO:0000256" key="2">
    <source>
        <dbReference type="ARBA" id="ARBA00007613"/>
    </source>
</evidence>
<reference evidence="9" key="1">
    <citation type="journal article" date="2019" name="Int. J. Syst. Evol. Microbiol.">
        <title>The Global Catalogue of Microorganisms (GCM) 10K type strain sequencing project: providing services to taxonomists for standard genome sequencing and annotation.</title>
        <authorList>
            <consortium name="The Broad Institute Genomics Platform"/>
            <consortium name="The Broad Institute Genome Sequencing Center for Infectious Disease"/>
            <person name="Wu L."/>
            <person name="Ma J."/>
        </authorList>
    </citation>
    <scope>NUCLEOTIDE SEQUENCE [LARGE SCALE GENOMIC DNA]</scope>
    <source>
        <strain evidence="9">JCM 31921</strain>
    </source>
</reference>
<dbReference type="PANTHER" id="PTHR30026:SF20">
    <property type="entry name" value="OUTER MEMBRANE PROTEIN TOLC"/>
    <property type="match status" value="1"/>
</dbReference>
<proteinExistence type="inferred from homology"/>
<keyword evidence="7" id="KW-0998">Cell outer membrane</keyword>
<dbReference type="Pfam" id="PF02321">
    <property type="entry name" value="OEP"/>
    <property type="match status" value="1"/>
</dbReference>
<gene>
    <name evidence="8" type="ORF">GCM10023092_05080</name>
</gene>
<evidence type="ECO:0000256" key="7">
    <source>
        <dbReference type="ARBA" id="ARBA00023237"/>
    </source>
</evidence>
<keyword evidence="5" id="KW-0812">Transmembrane</keyword>
<evidence type="ECO:0000256" key="5">
    <source>
        <dbReference type="ARBA" id="ARBA00022692"/>
    </source>
</evidence>
<dbReference type="InterPro" id="IPR051906">
    <property type="entry name" value="TolC-like"/>
</dbReference>
<dbReference type="Gene3D" id="1.20.1600.10">
    <property type="entry name" value="Outer membrane efflux proteins (OEP)"/>
    <property type="match status" value="1"/>
</dbReference>
<evidence type="ECO:0000256" key="6">
    <source>
        <dbReference type="ARBA" id="ARBA00023136"/>
    </source>
</evidence>
<name>A0ABP8MFS4_9BACT</name>
<accession>A0ABP8MFS4</accession>
<comment type="similarity">
    <text evidence="2">Belongs to the outer membrane factor (OMF) (TC 1.B.17) family.</text>
</comment>